<reference evidence="2 3" key="1">
    <citation type="submission" date="2021-06" db="EMBL/GenBank/DDBJ databases">
        <title>Rheinheimera indica sp. nov., isolated from deep-sea sediment.</title>
        <authorList>
            <person name="Wang Z."/>
            <person name="Zhang X.-Y."/>
        </authorList>
    </citation>
    <scope>NUCLEOTIDE SEQUENCE [LARGE SCALE GENOMIC DNA]</scope>
    <source>
        <strain evidence="2 3">SM2107</strain>
    </source>
</reference>
<accession>A0ABS6MQI3</accession>
<keyword evidence="1" id="KW-1133">Transmembrane helix</keyword>
<comment type="caution">
    <text evidence="2">The sequence shown here is derived from an EMBL/GenBank/DDBJ whole genome shotgun (WGS) entry which is preliminary data.</text>
</comment>
<evidence type="ECO:0000256" key="1">
    <source>
        <dbReference type="SAM" id="Phobius"/>
    </source>
</evidence>
<proteinExistence type="predicted"/>
<sequence>MADVISNIITGIFIAGVTAYITVHLSVKRFRQERWWEKQVVAYEKLIEALHHSKAFSDEYLSASYECREVSETRDKELRAKSAEAHREIEKVADVGGFLLSTEVRQRIQRYRQESDAASETTDWVTYLEGSLAATSSCLEDIVKIARKELKIDGNEKT</sequence>
<protein>
    <submittedName>
        <fullName evidence="2">Uncharacterized protein</fullName>
    </submittedName>
</protein>
<feature type="transmembrane region" description="Helical" evidence="1">
    <location>
        <begin position="6"/>
        <end position="27"/>
    </location>
</feature>
<evidence type="ECO:0000313" key="2">
    <source>
        <dbReference type="EMBL" id="MBV2131082.1"/>
    </source>
</evidence>
<name>A0ABS6MQI3_9GAMM</name>
<keyword evidence="1" id="KW-0472">Membrane</keyword>
<keyword evidence="3" id="KW-1185">Reference proteome</keyword>
<gene>
    <name evidence="2" type="ORF">KQY15_18430</name>
</gene>
<organism evidence="2 3">
    <name type="scientific">Arsukibacterium indicum</name>
    <dbReference type="NCBI Taxonomy" id="2848612"/>
    <lineage>
        <taxon>Bacteria</taxon>
        <taxon>Pseudomonadati</taxon>
        <taxon>Pseudomonadota</taxon>
        <taxon>Gammaproteobacteria</taxon>
        <taxon>Chromatiales</taxon>
        <taxon>Chromatiaceae</taxon>
        <taxon>Arsukibacterium</taxon>
    </lineage>
</organism>
<keyword evidence="1" id="KW-0812">Transmembrane</keyword>
<dbReference type="RefSeq" id="WP_217671395.1">
    <property type="nucleotide sequence ID" value="NZ_JAHRID010000011.1"/>
</dbReference>
<dbReference type="Proteomes" id="UP000704611">
    <property type="component" value="Unassembled WGS sequence"/>
</dbReference>
<dbReference type="EMBL" id="JAHRID010000011">
    <property type="protein sequence ID" value="MBV2131082.1"/>
    <property type="molecule type" value="Genomic_DNA"/>
</dbReference>
<evidence type="ECO:0000313" key="3">
    <source>
        <dbReference type="Proteomes" id="UP000704611"/>
    </source>
</evidence>